<organism evidence="3 4">
    <name type="scientific">Williamsia maris</name>
    <dbReference type="NCBI Taxonomy" id="72806"/>
    <lineage>
        <taxon>Bacteria</taxon>
        <taxon>Bacillati</taxon>
        <taxon>Actinomycetota</taxon>
        <taxon>Actinomycetes</taxon>
        <taxon>Mycobacteriales</taxon>
        <taxon>Nocardiaceae</taxon>
        <taxon>Williamsia</taxon>
    </lineage>
</organism>
<keyword evidence="3" id="KW-0647">Proteasome</keyword>
<protein>
    <submittedName>
        <fullName evidence="3">Proteasome accessory factor B</fullName>
    </submittedName>
</protein>
<accession>A0ABT1HJX5</accession>
<dbReference type="GO" id="GO:0000502">
    <property type="term" value="C:proteasome complex"/>
    <property type="evidence" value="ECO:0007669"/>
    <property type="project" value="UniProtKB-KW"/>
</dbReference>
<dbReference type="Pfam" id="PF25583">
    <property type="entry name" value="WCX"/>
    <property type="match status" value="1"/>
</dbReference>
<reference evidence="3 4" key="1">
    <citation type="submission" date="2022-06" db="EMBL/GenBank/DDBJ databases">
        <title>Genomic Encyclopedia of Archaeal and Bacterial Type Strains, Phase II (KMG-II): from individual species to whole genera.</title>
        <authorList>
            <person name="Goeker M."/>
        </authorList>
    </citation>
    <scope>NUCLEOTIDE SEQUENCE [LARGE SCALE GENOMIC DNA]</scope>
    <source>
        <strain evidence="3 4">DSM 44693</strain>
    </source>
</reference>
<dbReference type="PANTHER" id="PTHR34580">
    <property type="match status" value="1"/>
</dbReference>
<sequence length="331" mass="36134">MATSKVERLMNLVICLLSTRQFLSAEQIRKSVAGYSDSPSDDAFNRMFERDKGELRDLGIPLETGRASGMVPVDGYRINRDAYELPDIDLDRDEAAAVTMAAALWDTPELAATAHTALLKLRAGGVDLASDSELDVGVHSATPRSMGSESVLGPLLAAVDHGRGVTFGYRPTRNRPFTPRSLEPWGVVTFRGRWYVVGHDHDRNDTRTFRLSRIGGDVREIDVATPAERPADLDLQQIVASAVGHVDPPDSAQSARVWIAEGRAEGLRRSARELTAHDLDGRRGSIAEIPQWSVEGLARRVLGAGADAVVLEPVELRDRVITELRALAVSR</sequence>
<proteinExistence type="predicted"/>
<feature type="domain" description="WYL" evidence="1">
    <location>
        <begin position="151"/>
        <end position="214"/>
    </location>
</feature>
<evidence type="ECO:0000313" key="3">
    <source>
        <dbReference type="EMBL" id="MCP2178245.1"/>
    </source>
</evidence>
<comment type="caution">
    <text evidence="3">The sequence shown here is derived from an EMBL/GenBank/DDBJ whole genome shotgun (WGS) entry which is preliminary data.</text>
</comment>
<dbReference type="Pfam" id="PF13280">
    <property type="entry name" value="WYL"/>
    <property type="match status" value="1"/>
</dbReference>
<dbReference type="EMBL" id="JAMTCJ010000004">
    <property type="protein sequence ID" value="MCP2178245.1"/>
    <property type="molecule type" value="Genomic_DNA"/>
</dbReference>
<dbReference type="InterPro" id="IPR026881">
    <property type="entry name" value="WYL_dom"/>
</dbReference>
<gene>
    <name evidence="3" type="ORF">LX13_004086</name>
</gene>
<dbReference type="InterPro" id="IPR057727">
    <property type="entry name" value="WCX_dom"/>
</dbReference>
<name>A0ABT1HJX5_9NOCA</name>
<evidence type="ECO:0000259" key="2">
    <source>
        <dbReference type="Pfam" id="PF25583"/>
    </source>
</evidence>
<dbReference type="InterPro" id="IPR051534">
    <property type="entry name" value="CBASS_pafABC_assoc_protein"/>
</dbReference>
<feature type="domain" description="WCX" evidence="2">
    <location>
        <begin position="253"/>
        <end position="328"/>
    </location>
</feature>
<dbReference type="PROSITE" id="PS52050">
    <property type="entry name" value="WYL"/>
    <property type="match status" value="1"/>
</dbReference>
<dbReference type="PANTHER" id="PTHR34580:SF3">
    <property type="entry name" value="PROTEIN PAFB"/>
    <property type="match status" value="1"/>
</dbReference>
<dbReference type="Proteomes" id="UP001206895">
    <property type="component" value="Unassembled WGS sequence"/>
</dbReference>
<evidence type="ECO:0000259" key="1">
    <source>
        <dbReference type="Pfam" id="PF13280"/>
    </source>
</evidence>
<keyword evidence="4" id="KW-1185">Reference proteome</keyword>
<dbReference type="RefSeq" id="WP_253663185.1">
    <property type="nucleotide sequence ID" value="NZ_BAAAJQ010000003.1"/>
</dbReference>
<evidence type="ECO:0000313" key="4">
    <source>
        <dbReference type="Proteomes" id="UP001206895"/>
    </source>
</evidence>